<comment type="subcellular location">
    <subcellularLocation>
        <location evidence="1">Membrane</location>
        <topology evidence="1">Multi-pass membrane protein</topology>
    </subcellularLocation>
</comment>
<feature type="transmembrane region" description="Helical" evidence="6">
    <location>
        <begin position="558"/>
        <end position="577"/>
    </location>
</feature>
<dbReference type="InterPro" id="IPR010658">
    <property type="entry name" value="Nodulin-like"/>
</dbReference>
<dbReference type="Pfam" id="PF06813">
    <property type="entry name" value="Nodulin-like"/>
    <property type="match status" value="1"/>
</dbReference>
<reference evidence="8 9" key="1">
    <citation type="submission" date="2020-08" db="EMBL/GenBank/DDBJ databases">
        <authorList>
            <person name="Newling K."/>
            <person name="Davey J."/>
            <person name="Forrester S."/>
        </authorList>
    </citation>
    <scope>NUCLEOTIDE SEQUENCE [LARGE SCALE GENOMIC DNA]</scope>
    <source>
        <strain evidence="9">Crithidia deanei Carvalho (ATCC PRA-265)</strain>
    </source>
</reference>
<organism evidence="8 9">
    <name type="scientific">Angomonas deanei</name>
    <dbReference type="NCBI Taxonomy" id="59799"/>
    <lineage>
        <taxon>Eukaryota</taxon>
        <taxon>Discoba</taxon>
        <taxon>Euglenozoa</taxon>
        <taxon>Kinetoplastea</taxon>
        <taxon>Metakinetoplastina</taxon>
        <taxon>Trypanosomatida</taxon>
        <taxon>Trypanosomatidae</taxon>
        <taxon>Strigomonadinae</taxon>
        <taxon>Angomonas</taxon>
    </lineage>
</organism>
<feature type="transmembrane region" description="Helical" evidence="6">
    <location>
        <begin position="525"/>
        <end position="546"/>
    </location>
</feature>
<feature type="transmembrane region" description="Helical" evidence="6">
    <location>
        <begin position="218"/>
        <end position="238"/>
    </location>
</feature>
<keyword evidence="2 6" id="KW-0812">Transmembrane</keyword>
<dbReference type="Gene3D" id="1.20.1250.20">
    <property type="entry name" value="MFS general substrate transporter like domains"/>
    <property type="match status" value="2"/>
</dbReference>
<dbReference type="GO" id="GO:0016020">
    <property type="term" value="C:membrane"/>
    <property type="evidence" value="ECO:0007669"/>
    <property type="project" value="UniProtKB-SubCell"/>
</dbReference>
<protein>
    <submittedName>
        <fullName evidence="8">Nodulin-like/Major Facilitator Superfamily, putative</fullName>
    </submittedName>
</protein>
<keyword evidence="4 6" id="KW-0472">Membrane</keyword>
<feature type="transmembrane region" description="Helical" evidence="6">
    <location>
        <begin position="188"/>
        <end position="206"/>
    </location>
</feature>
<sequence>MGRNTDSGGAESDPVREEPVQDENNNENMNVEESHDDDSEAIVRTLDTENVEPVNETLRFIQMTIACFAMICGSASYAFNIYSGTLQTQYGYDFRKMSIINTVGMVFCYFLLPYGFVFDMFGSRPIYILACILFPLGALLMGLTFHKVIVGSVVRFAVYNALLSLGSQLFDLATVVTLLLNFPTRKGWVIALLKTLMGLGQALLATMESGFFRSHPPFFFYFLMGLVVVVGIAVQIFIRLPSYHLTGWEERRLTEQQKKRRTRSRAAYLTQVPPMWRFWWGLIIICILIVYLPLTSALAAFLKLDERHRRDFAIGAVVIFCCILFMMAPIFALDNLFVSRAHKKEAEERRRREEETREYDEKEFINLKEEVPEGAVVEPFDDGLQRQDDTPRPVRKTAEPLTDIDFIAPAYQTSFVKNLCSVTLWCIVWTFFCGVGSEFVVIFNARYIYGALDGGPTDNTVNTLLSVINGVGSAVGRLCMSYFEVLTVRQKAEDRIPITFSFFVPTACIIISIVLFLVLPGKSLLVAFSLTALGNGFCASVTILVIQTIYAKDCAKHYNFGYNSLWIAAIVLNRFLFGEWFATRAEKKGAKICYGKDCVLMPMLVMLGLNVTAFLSDIYLHISYTRFSKRVLDERRRLREGGTAAMEPAAEKVLEE</sequence>
<feature type="domain" description="Nodulin-like" evidence="7">
    <location>
        <begin position="61"/>
        <end position="241"/>
    </location>
</feature>
<dbReference type="EMBL" id="LR877172">
    <property type="protein sequence ID" value="CAD2222800.1"/>
    <property type="molecule type" value="Genomic_DNA"/>
</dbReference>
<dbReference type="Proteomes" id="UP000515908">
    <property type="component" value="Chromosome 28"/>
</dbReference>
<feature type="transmembrane region" description="Helical" evidence="6">
    <location>
        <begin position="157"/>
        <end position="182"/>
    </location>
</feature>
<evidence type="ECO:0000256" key="6">
    <source>
        <dbReference type="SAM" id="Phobius"/>
    </source>
</evidence>
<evidence type="ECO:0000256" key="5">
    <source>
        <dbReference type="SAM" id="MobiDB-lite"/>
    </source>
</evidence>
<gene>
    <name evidence="8" type="ORF">ADEAN_001035000</name>
</gene>
<dbReference type="PANTHER" id="PTHR21576">
    <property type="entry name" value="UNCHARACTERIZED NODULIN-LIKE PROTEIN"/>
    <property type="match status" value="1"/>
</dbReference>
<evidence type="ECO:0000259" key="7">
    <source>
        <dbReference type="Pfam" id="PF06813"/>
    </source>
</evidence>
<evidence type="ECO:0000313" key="9">
    <source>
        <dbReference type="Proteomes" id="UP000515908"/>
    </source>
</evidence>
<dbReference type="AlphaFoldDB" id="A0A7G2CSR4"/>
<feature type="transmembrane region" description="Helical" evidence="6">
    <location>
        <begin position="99"/>
        <end position="118"/>
    </location>
</feature>
<proteinExistence type="predicted"/>
<keyword evidence="3 6" id="KW-1133">Transmembrane helix</keyword>
<feature type="transmembrane region" description="Helical" evidence="6">
    <location>
        <begin position="60"/>
        <end position="79"/>
    </location>
</feature>
<feature type="region of interest" description="Disordered" evidence="5">
    <location>
        <begin position="1"/>
        <end position="39"/>
    </location>
</feature>
<name>A0A7G2CSR4_9TRYP</name>
<feature type="transmembrane region" description="Helical" evidence="6">
    <location>
        <begin position="124"/>
        <end position="145"/>
    </location>
</feature>
<dbReference type="SUPFAM" id="SSF103473">
    <property type="entry name" value="MFS general substrate transporter"/>
    <property type="match status" value="1"/>
</dbReference>
<accession>A0A7G2CSR4</accession>
<feature type="transmembrane region" description="Helical" evidence="6">
    <location>
        <begin position="422"/>
        <end position="443"/>
    </location>
</feature>
<evidence type="ECO:0000313" key="8">
    <source>
        <dbReference type="EMBL" id="CAD2222800.1"/>
    </source>
</evidence>
<evidence type="ECO:0000256" key="2">
    <source>
        <dbReference type="ARBA" id="ARBA00022692"/>
    </source>
</evidence>
<dbReference type="InterPro" id="IPR036259">
    <property type="entry name" value="MFS_trans_sf"/>
</dbReference>
<evidence type="ECO:0000256" key="1">
    <source>
        <dbReference type="ARBA" id="ARBA00004141"/>
    </source>
</evidence>
<feature type="transmembrane region" description="Helical" evidence="6">
    <location>
        <begin position="312"/>
        <end position="333"/>
    </location>
</feature>
<feature type="transmembrane region" description="Helical" evidence="6">
    <location>
        <begin position="599"/>
        <end position="620"/>
    </location>
</feature>
<evidence type="ECO:0000256" key="3">
    <source>
        <dbReference type="ARBA" id="ARBA00022989"/>
    </source>
</evidence>
<keyword evidence="9" id="KW-1185">Reference proteome</keyword>
<feature type="transmembrane region" description="Helical" evidence="6">
    <location>
        <begin position="278"/>
        <end position="300"/>
    </location>
</feature>
<evidence type="ECO:0000256" key="4">
    <source>
        <dbReference type="ARBA" id="ARBA00023136"/>
    </source>
</evidence>
<dbReference type="VEuPathDB" id="TriTrypDB:ADEAN_001035000"/>
<dbReference type="PANTHER" id="PTHR21576:SF157">
    <property type="entry name" value="NODULIN-LIKE DOMAIN-CONTAINING PROTEIN"/>
    <property type="match status" value="1"/>
</dbReference>
<feature type="transmembrane region" description="Helical" evidence="6">
    <location>
        <begin position="498"/>
        <end position="519"/>
    </location>
</feature>